<evidence type="ECO:0000313" key="13">
    <source>
        <dbReference type="Proteomes" id="UP000006334"/>
    </source>
</evidence>
<accession>K6YBK7</accession>
<dbReference type="GO" id="GO:0051301">
    <property type="term" value="P:cell division"/>
    <property type="evidence" value="ECO:0007669"/>
    <property type="project" value="UniProtKB-KW"/>
</dbReference>
<keyword evidence="7" id="KW-0963">Cytoplasm</keyword>
<dbReference type="InterPro" id="IPR035911">
    <property type="entry name" value="MurE/MurF_N"/>
</dbReference>
<keyword evidence="4 7" id="KW-0573">Peptidoglycan synthesis</keyword>
<dbReference type="GO" id="GO:0005737">
    <property type="term" value="C:cytoplasm"/>
    <property type="evidence" value="ECO:0007669"/>
    <property type="project" value="UniProtKB-SubCell"/>
</dbReference>
<feature type="binding site" evidence="7">
    <location>
        <position position="33"/>
    </location>
    <ligand>
        <name>UDP-N-acetyl-alpha-D-muramoyl-L-alanyl-D-glutamate</name>
        <dbReference type="ChEBI" id="CHEBI:83900"/>
    </ligand>
</feature>
<dbReference type="Gene3D" id="3.40.1390.10">
    <property type="entry name" value="MurE/MurF, N-terminal domain"/>
    <property type="match status" value="1"/>
</dbReference>
<dbReference type="GO" id="GO:0071555">
    <property type="term" value="P:cell wall organization"/>
    <property type="evidence" value="ECO:0007669"/>
    <property type="project" value="UniProtKB-KW"/>
</dbReference>
<evidence type="ECO:0000256" key="7">
    <source>
        <dbReference type="HAMAP-Rule" id="MF_00208"/>
    </source>
</evidence>
<dbReference type="PANTHER" id="PTHR23135">
    <property type="entry name" value="MUR LIGASE FAMILY MEMBER"/>
    <property type="match status" value="1"/>
</dbReference>
<name>K6YBK7_9ALTE</name>
<evidence type="ECO:0000259" key="11">
    <source>
        <dbReference type="Pfam" id="PF08245"/>
    </source>
</evidence>
<evidence type="ECO:0000256" key="6">
    <source>
        <dbReference type="ARBA" id="ARBA00023316"/>
    </source>
</evidence>
<dbReference type="Proteomes" id="UP000006334">
    <property type="component" value="Unassembled WGS sequence"/>
</dbReference>
<dbReference type="Pfam" id="PF02875">
    <property type="entry name" value="Mur_ligase_C"/>
    <property type="match status" value="1"/>
</dbReference>
<feature type="domain" description="Mur ligase central" evidence="11">
    <location>
        <begin position="118"/>
        <end position="330"/>
    </location>
</feature>
<keyword evidence="7 12" id="KW-0436">Ligase</keyword>
<dbReference type="EC" id="6.3.2.-" evidence="7"/>
<evidence type="ECO:0000256" key="8">
    <source>
        <dbReference type="RuleBase" id="RU004135"/>
    </source>
</evidence>
<keyword evidence="3 7" id="KW-0133">Cell shape</keyword>
<comment type="pathway">
    <text evidence="7 8">Cell wall biogenesis; peptidoglycan biosynthesis.</text>
</comment>
<evidence type="ECO:0000256" key="5">
    <source>
        <dbReference type="ARBA" id="ARBA00023306"/>
    </source>
</evidence>
<feature type="binding site" evidence="7">
    <location>
        <begin position="120"/>
        <end position="126"/>
    </location>
    <ligand>
        <name>ATP</name>
        <dbReference type="ChEBI" id="CHEBI:30616"/>
    </ligand>
</feature>
<dbReference type="InterPro" id="IPR005761">
    <property type="entry name" value="UDP-N-AcMur-Glu-dNH2Pim_ligase"/>
</dbReference>
<dbReference type="Pfam" id="PF01225">
    <property type="entry name" value="Mur_ligase"/>
    <property type="match status" value="1"/>
</dbReference>
<dbReference type="RefSeq" id="WP_008845387.1">
    <property type="nucleotide sequence ID" value="NZ_BAEN01000059.1"/>
</dbReference>
<comment type="caution">
    <text evidence="7">Lacks conserved residue(s) required for the propagation of feature annotation.</text>
</comment>
<dbReference type="InterPro" id="IPR036615">
    <property type="entry name" value="Mur_ligase_C_dom_sf"/>
</dbReference>
<evidence type="ECO:0000259" key="10">
    <source>
        <dbReference type="Pfam" id="PF02875"/>
    </source>
</evidence>
<dbReference type="NCBIfam" id="NF001126">
    <property type="entry name" value="PRK00139.1-4"/>
    <property type="match status" value="1"/>
</dbReference>
<evidence type="ECO:0000313" key="12">
    <source>
        <dbReference type="EMBL" id="GAC15582.1"/>
    </source>
</evidence>
<dbReference type="SUPFAM" id="SSF63418">
    <property type="entry name" value="MurE/MurF N-terminal domain"/>
    <property type="match status" value="1"/>
</dbReference>
<dbReference type="SUPFAM" id="SSF53623">
    <property type="entry name" value="MurD-like peptide ligases, catalytic domain"/>
    <property type="match status" value="1"/>
</dbReference>
<reference evidence="12 13" key="1">
    <citation type="journal article" date="2017" name="Antonie Van Leeuwenhoek">
        <title>Rhizobium rhizosphaerae sp. nov., a novel species isolated from rice rhizosphere.</title>
        <authorList>
            <person name="Zhao J.J."/>
            <person name="Zhang J."/>
            <person name="Zhang R.J."/>
            <person name="Zhang C.W."/>
            <person name="Yin H.Q."/>
            <person name="Zhang X.X."/>
        </authorList>
    </citation>
    <scope>NUCLEOTIDE SEQUENCE [LARGE SCALE GENOMIC DNA]</scope>
    <source>
        <strain evidence="12 13">E3</strain>
    </source>
</reference>
<dbReference type="GO" id="GO:0005524">
    <property type="term" value="F:ATP binding"/>
    <property type="evidence" value="ECO:0007669"/>
    <property type="project" value="UniProtKB-UniRule"/>
</dbReference>
<dbReference type="NCBIfam" id="NF001123">
    <property type="entry name" value="PRK00139.1-1"/>
    <property type="match status" value="1"/>
</dbReference>
<comment type="subcellular location">
    <subcellularLocation>
        <location evidence="7 8">Cytoplasm</location>
    </subcellularLocation>
</comment>
<organism evidence="12 13">
    <name type="scientific">Aliiglaciecola lipolytica E3</name>
    <dbReference type="NCBI Taxonomy" id="1127673"/>
    <lineage>
        <taxon>Bacteria</taxon>
        <taxon>Pseudomonadati</taxon>
        <taxon>Pseudomonadota</taxon>
        <taxon>Gammaproteobacteria</taxon>
        <taxon>Alteromonadales</taxon>
        <taxon>Alteromonadaceae</taxon>
        <taxon>Aliiglaciecola</taxon>
    </lineage>
</organism>
<keyword evidence="7" id="KW-0547">Nucleotide-binding</keyword>
<evidence type="ECO:0000256" key="3">
    <source>
        <dbReference type="ARBA" id="ARBA00022960"/>
    </source>
</evidence>
<proteinExistence type="inferred from homology"/>
<comment type="PTM">
    <text evidence="7">Carboxylation is probably crucial for Mg(2+) binding and, consequently, for the gamma-phosphate positioning of ATP.</text>
</comment>
<evidence type="ECO:0000259" key="9">
    <source>
        <dbReference type="Pfam" id="PF01225"/>
    </source>
</evidence>
<feature type="modified residue" description="N6-carboxylysine" evidence="7">
    <location>
        <position position="233"/>
    </location>
</feature>
<dbReference type="OrthoDB" id="9800958at2"/>
<dbReference type="GO" id="GO:0000287">
    <property type="term" value="F:magnesium ion binding"/>
    <property type="evidence" value="ECO:0007669"/>
    <property type="project" value="UniProtKB-UniRule"/>
</dbReference>
<sequence length="508" mass="55483">MNAVLETRNIKSILAKFQIEAPELQVNELVLDSREVAVHSVFVAIKGHQLDGRDFIPQAISLGAKLVLQEVEEQQQHGAIEMREQTILISFFQLGQKLSLLAAEFYGSPAEKLDVIAVTGTNGKTSVVQLISQLRFLSGDITASIGTLGAGIYNVDNSGLEKTLNTTPDACQVQKLLAKYVQHGAKQVALEASSHALVQGRIQGLKTDIAVFTNLTRDHLDYHGDMAEYARAKRLLLNQPELKDLILNADDAETENWIKAASNTQTITVFSTQLDRTQVSSKHQYCLATNIQYDANGLSFELQSSWGDAAIKCGLLGKFNVSNLLAALASLLVLQRPLKTLAVLCEQLKPVAGRMELFKHPTAGNLIVDFAHTPDALEQALKSARVHCEKQLICVFGCGGDRDKGKRPLMGRAAQQFSDQIIITSDNSRSESENAIVSDILTGISDNSRIKIETDRKKAIQLAIAQSQSGDLIVVAGKGHETEQIIGQQSLAYDERNYVNTLCLGKLQ</sequence>
<keyword evidence="6 7" id="KW-0961">Cell wall biogenesis/degradation</keyword>
<feature type="domain" description="Mur ligase C-terminal" evidence="10">
    <location>
        <begin position="353"/>
        <end position="479"/>
    </location>
</feature>
<dbReference type="UniPathway" id="UPA00219"/>
<comment type="caution">
    <text evidence="12">The sequence shown here is derived from an EMBL/GenBank/DDBJ whole genome shotgun (WGS) entry which is preliminary data.</text>
</comment>
<feature type="binding site" evidence="7">
    <location>
        <position position="201"/>
    </location>
    <ligand>
        <name>UDP-N-acetyl-alpha-D-muramoyl-L-alanyl-D-glutamate</name>
        <dbReference type="ChEBI" id="CHEBI:83900"/>
    </ligand>
</feature>
<dbReference type="InterPro" id="IPR004101">
    <property type="entry name" value="Mur_ligase_C"/>
</dbReference>
<feature type="binding site" evidence="7">
    <location>
        <position position="165"/>
    </location>
    <ligand>
        <name>UDP-N-acetyl-alpha-D-muramoyl-L-alanyl-D-glutamate</name>
        <dbReference type="ChEBI" id="CHEBI:83900"/>
    </ligand>
</feature>
<dbReference type="PANTHER" id="PTHR23135:SF4">
    <property type="entry name" value="UDP-N-ACETYLMURAMOYL-L-ALANYL-D-GLUTAMATE--2,6-DIAMINOPIMELATE LIGASE MURE HOMOLOG, CHLOROPLASTIC"/>
    <property type="match status" value="1"/>
</dbReference>
<feature type="binding site" evidence="7">
    <location>
        <position position="31"/>
    </location>
    <ligand>
        <name>UDP-N-acetyl-alpha-D-muramoyl-L-alanyl-D-glutamate</name>
        <dbReference type="ChEBI" id="CHEBI:83900"/>
    </ligand>
</feature>
<dbReference type="AlphaFoldDB" id="K6YBK7"/>
<dbReference type="GO" id="GO:0008360">
    <property type="term" value="P:regulation of cell shape"/>
    <property type="evidence" value="ECO:0007669"/>
    <property type="project" value="UniProtKB-KW"/>
</dbReference>
<dbReference type="HAMAP" id="MF_00208">
    <property type="entry name" value="MurE"/>
    <property type="match status" value="1"/>
</dbReference>
<protein>
    <recommendedName>
        <fullName evidence="7">UDP-N-acetylmuramyl-tripeptide synthetase</fullName>
        <ecNumber evidence="7">6.3.2.-</ecNumber>
    </recommendedName>
    <alternativeName>
        <fullName evidence="7">UDP-MurNAc-tripeptide synthetase</fullName>
    </alternativeName>
</protein>
<keyword evidence="7" id="KW-0460">Magnesium</keyword>
<dbReference type="GO" id="GO:0009252">
    <property type="term" value="P:peptidoglycan biosynthetic process"/>
    <property type="evidence" value="ECO:0007669"/>
    <property type="project" value="UniProtKB-UniRule"/>
</dbReference>
<dbReference type="Gene3D" id="3.40.1190.10">
    <property type="entry name" value="Mur-like, catalytic domain"/>
    <property type="match status" value="1"/>
</dbReference>
<dbReference type="EMBL" id="BAEN01000059">
    <property type="protein sequence ID" value="GAC15582.1"/>
    <property type="molecule type" value="Genomic_DNA"/>
</dbReference>
<keyword evidence="5 7" id="KW-0131">Cell cycle</keyword>
<comment type="similarity">
    <text evidence="1 7">Belongs to the MurCDEF family. MurE subfamily.</text>
</comment>
<dbReference type="eggNOG" id="COG0769">
    <property type="taxonomic scope" value="Bacteria"/>
</dbReference>
<keyword evidence="2 7" id="KW-0132">Cell division</keyword>
<dbReference type="InterPro" id="IPR000713">
    <property type="entry name" value="Mur_ligase_N"/>
</dbReference>
<comment type="cofactor">
    <cofactor evidence="7">
        <name>Mg(2+)</name>
        <dbReference type="ChEBI" id="CHEBI:18420"/>
    </cofactor>
</comment>
<dbReference type="STRING" id="1127673.GLIP_2961"/>
<evidence type="ECO:0000256" key="4">
    <source>
        <dbReference type="ARBA" id="ARBA00022984"/>
    </source>
</evidence>
<dbReference type="SUPFAM" id="SSF53244">
    <property type="entry name" value="MurD-like peptide ligases, peptide-binding domain"/>
    <property type="match status" value="1"/>
</dbReference>
<feature type="binding site" evidence="7">
    <location>
        <position position="199"/>
    </location>
    <ligand>
        <name>UDP-N-acetyl-alpha-D-muramoyl-L-alanyl-D-glutamate</name>
        <dbReference type="ChEBI" id="CHEBI:83900"/>
    </ligand>
</feature>
<feature type="binding site" evidence="7">
    <location>
        <position position="193"/>
    </location>
    <ligand>
        <name>UDP-N-acetyl-alpha-D-muramoyl-L-alanyl-D-glutamate</name>
        <dbReference type="ChEBI" id="CHEBI:83900"/>
    </ligand>
</feature>
<dbReference type="Pfam" id="PF08245">
    <property type="entry name" value="Mur_ligase_M"/>
    <property type="match status" value="1"/>
</dbReference>
<evidence type="ECO:0000256" key="2">
    <source>
        <dbReference type="ARBA" id="ARBA00022618"/>
    </source>
</evidence>
<feature type="domain" description="Mur ligase N-terminal catalytic" evidence="9">
    <location>
        <begin position="28"/>
        <end position="106"/>
    </location>
</feature>
<dbReference type="Gene3D" id="3.90.190.20">
    <property type="entry name" value="Mur ligase, C-terminal domain"/>
    <property type="match status" value="1"/>
</dbReference>
<dbReference type="NCBIfam" id="TIGR01085">
    <property type="entry name" value="murE"/>
    <property type="match status" value="1"/>
</dbReference>
<evidence type="ECO:0000256" key="1">
    <source>
        <dbReference type="ARBA" id="ARBA00005898"/>
    </source>
</evidence>
<gene>
    <name evidence="7 12" type="primary">murE</name>
    <name evidence="12" type="ORF">GLIP_2961</name>
</gene>
<dbReference type="GO" id="GO:0016881">
    <property type="term" value="F:acid-amino acid ligase activity"/>
    <property type="evidence" value="ECO:0007669"/>
    <property type="project" value="UniProtKB-UniRule"/>
</dbReference>
<keyword evidence="7" id="KW-0067">ATP-binding</keyword>
<keyword evidence="13" id="KW-1185">Reference proteome</keyword>
<feature type="binding site" evidence="7">
    <location>
        <begin position="166"/>
        <end position="167"/>
    </location>
    <ligand>
        <name>UDP-N-acetyl-alpha-D-muramoyl-L-alanyl-D-glutamate</name>
        <dbReference type="ChEBI" id="CHEBI:83900"/>
    </ligand>
</feature>
<dbReference type="InterPro" id="IPR013221">
    <property type="entry name" value="Mur_ligase_cen"/>
</dbReference>
<dbReference type="InterPro" id="IPR036565">
    <property type="entry name" value="Mur-like_cat_sf"/>
</dbReference>
<comment type="function">
    <text evidence="7">Catalyzes the addition of an amino acid to the nucleotide precursor UDP-N-acetylmuramoyl-L-alanyl-D-glutamate (UMAG) in the biosynthesis of bacterial cell-wall peptidoglycan.</text>
</comment>